<organism evidence="1 2">
    <name type="scientific">Aeromonas popoffii</name>
    <dbReference type="NCBI Taxonomy" id="70856"/>
    <lineage>
        <taxon>Bacteria</taxon>
        <taxon>Pseudomonadati</taxon>
        <taxon>Pseudomonadota</taxon>
        <taxon>Gammaproteobacteria</taxon>
        <taxon>Aeromonadales</taxon>
        <taxon>Aeromonadaceae</taxon>
        <taxon>Aeromonas</taxon>
    </lineage>
</organism>
<dbReference type="RefSeq" id="WP_212514955.1">
    <property type="nucleotide sequence ID" value="NZ_CAWQDX010000021.1"/>
</dbReference>
<gene>
    <name evidence="1" type="ORF">KAT72_22180</name>
</gene>
<evidence type="ECO:0000313" key="2">
    <source>
        <dbReference type="Proteomes" id="UP000675653"/>
    </source>
</evidence>
<dbReference type="Proteomes" id="UP000675653">
    <property type="component" value="Unassembled WGS sequence"/>
</dbReference>
<protein>
    <submittedName>
        <fullName evidence="1">Uncharacterized protein</fullName>
    </submittedName>
</protein>
<accession>A0ABS5GWT2</accession>
<comment type="caution">
    <text evidence="1">The sequence shown here is derived from an EMBL/GenBank/DDBJ whole genome shotgun (WGS) entry which is preliminary data.</text>
</comment>
<sequence>MYFYSAKKNGFYNKNINDVLPDDAVAISKAKYDELLAAQYNDSIITSDGSGYPIAVSGGSNVAADDTAITQWPTEPDKVI</sequence>
<reference evidence="1 2" key="1">
    <citation type="submission" date="2021-04" db="EMBL/GenBank/DDBJ databases">
        <title>Draft Genome of Aeromonas popoffii ID682, isolated from a natural water source in Idaho.</title>
        <authorList>
            <person name="Testerman T."/>
            <person name="Graf J."/>
        </authorList>
    </citation>
    <scope>NUCLEOTIDE SEQUENCE [LARGE SCALE GENOMIC DNA]</scope>
    <source>
        <strain evidence="1 2">ID682</strain>
    </source>
</reference>
<proteinExistence type="predicted"/>
<name>A0ABS5GWT2_9GAMM</name>
<keyword evidence="2" id="KW-1185">Reference proteome</keyword>
<evidence type="ECO:0000313" key="1">
    <source>
        <dbReference type="EMBL" id="MBR7631612.1"/>
    </source>
</evidence>
<dbReference type="EMBL" id="JAGRZL010000117">
    <property type="protein sequence ID" value="MBR7631612.1"/>
    <property type="molecule type" value="Genomic_DNA"/>
</dbReference>